<feature type="region of interest" description="Disordered" evidence="2">
    <location>
        <begin position="83"/>
        <end position="107"/>
    </location>
</feature>
<gene>
    <name evidence="3" type="ORF">C1SCF055_LOCUS12260</name>
</gene>
<keyword evidence="1" id="KW-0175">Coiled coil</keyword>
<dbReference type="Proteomes" id="UP001152797">
    <property type="component" value="Unassembled WGS sequence"/>
</dbReference>
<keyword evidence="5" id="KW-1185">Reference proteome</keyword>
<dbReference type="EMBL" id="CAMXCT020000913">
    <property type="protein sequence ID" value="CAL1138116.1"/>
    <property type="molecule type" value="Genomic_DNA"/>
</dbReference>
<feature type="region of interest" description="Disordered" evidence="2">
    <location>
        <begin position="1"/>
        <end position="68"/>
    </location>
</feature>
<evidence type="ECO:0000313" key="4">
    <source>
        <dbReference type="EMBL" id="CAL4772053.1"/>
    </source>
</evidence>
<evidence type="ECO:0000313" key="5">
    <source>
        <dbReference type="Proteomes" id="UP001152797"/>
    </source>
</evidence>
<comment type="caution">
    <text evidence="3">The sequence shown here is derived from an EMBL/GenBank/DDBJ whole genome shotgun (WGS) entry which is preliminary data.</text>
</comment>
<reference evidence="4 5" key="2">
    <citation type="submission" date="2024-05" db="EMBL/GenBank/DDBJ databases">
        <authorList>
            <person name="Chen Y."/>
            <person name="Shah S."/>
            <person name="Dougan E. K."/>
            <person name="Thang M."/>
            <person name="Chan C."/>
        </authorList>
    </citation>
    <scope>NUCLEOTIDE SEQUENCE [LARGE SCALE GENOMIC DNA]</scope>
</reference>
<dbReference type="AlphaFoldDB" id="A0A9P1FQS7"/>
<organism evidence="3">
    <name type="scientific">Cladocopium goreaui</name>
    <dbReference type="NCBI Taxonomy" id="2562237"/>
    <lineage>
        <taxon>Eukaryota</taxon>
        <taxon>Sar</taxon>
        <taxon>Alveolata</taxon>
        <taxon>Dinophyceae</taxon>
        <taxon>Suessiales</taxon>
        <taxon>Symbiodiniaceae</taxon>
        <taxon>Cladocopium</taxon>
    </lineage>
</organism>
<protein>
    <submittedName>
        <fullName evidence="4">Glyoxylate reductase</fullName>
    </submittedName>
</protein>
<feature type="compositionally biased region" description="Low complexity" evidence="2">
    <location>
        <begin position="34"/>
        <end position="50"/>
    </location>
</feature>
<evidence type="ECO:0000256" key="1">
    <source>
        <dbReference type="SAM" id="Coils"/>
    </source>
</evidence>
<accession>A0A9P1FQS7</accession>
<feature type="compositionally biased region" description="Basic residues" evidence="2">
    <location>
        <begin position="59"/>
        <end position="68"/>
    </location>
</feature>
<name>A0A9P1FQS7_9DINO</name>
<proteinExistence type="predicted"/>
<evidence type="ECO:0000313" key="3">
    <source>
        <dbReference type="EMBL" id="CAI3984741.1"/>
    </source>
</evidence>
<reference evidence="3" key="1">
    <citation type="submission" date="2022-10" db="EMBL/GenBank/DDBJ databases">
        <authorList>
            <person name="Chen Y."/>
            <person name="Dougan E. K."/>
            <person name="Chan C."/>
            <person name="Rhodes N."/>
            <person name="Thang M."/>
        </authorList>
    </citation>
    <scope>NUCLEOTIDE SEQUENCE</scope>
</reference>
<feature type="coiled-coil region" evidence="1">
    <location>
        <begin position="620"/>
        <end position="647"/>
    </location>
</feature>
<dbReference type="EMBL" id="CAMXCT030000913">
    <property type="protein sequence ID" value="CAL4772053.1"/>
    <property type="molecule type" value="Genomic_DNA"/>
</dbReference>
<evidence type="ECO:0000256" key="2">
    <source>
        <dbReference type="SAM" id="MobiDB-lite"/>
    </source>
</evidence>
<dbReference type="EMBL" id="CAMXCT010000913">
    <property type="protein sequence ID" value="CAI3984741.1"/>
    <property type="molecule type" value="Genomic_DNA"/>
</dbReference>
<sequence>MGSPVKIFRPPASRGPTGYGICPRPGGARPASAGSNSTRSGSRPSSPGSPDIFASPKAPRPRYVRNHRGLRFETTDRFAPDEPFWGTVKRRPASARRAESSLQTQAEPSNQQLLEIVPAEVREKVKSTAGSRGALVIEMLWSSSSYLPAHDNGRKYISMASELVDLMAGRLSNGEPFRVLTIEEPVNVKKGLYDKFSERERTSGALASNVSHANGTASRVGAFEVHLLQDVWNAKLCSASANHHQGPPVITSDGILCAACAASSAGGLAGEQMQHLLLHSKLWTRRWPSLLGVLALTAALVIEAPPEVPQPAVIRPVTFQRRKCPELRRGSSIFFQPKDVSLPEDPKRKLKREIQKRLDDLGCECQQEWFVATGAGNILSTCGKNCHKLEIQEVLPLLVDTARLKEDEFRDFVKCKSSEWSAQPLSDFIFHFVDESMHLVRHRNRHDYARYDRQVLRREQEKEKRIEVASEIRRTRRRSTTVVLEYQIRFEEGQDRAEQIFVSLCVHLIRKVPRHGLTLQRLEEGLADASEAQKLLQQALRINELRRKRWETWYQTLDSWKRDDTEKEKELFSTILSHRKDLRDASMAREQDGDMETRLSRLETEIESFYSRIRQTCVKPNEHQQDIDELERQVDRAQTEYIEIVEA</sequence>